<sequence>MADGKYANTVLQGKDRNEKKTRTYFWKKMCDTKRQGLELFDSDQGPDRIEVYHFEKTNEYLCARDATGITHVERAARYLRRPATALLSELLAVPRVLIAVPVAIVLQIERCILLGVRSVMTGALQAASDQLLKPTLAVAFNAIVQPPLVFATQTASALREVMRPLTLALADVLEPFTRLVSSLRLIHIERRCTCTHQV</sequence>
<dbReference type="Proteomes" id="UP001652626">
    <property type="component" value="Chromosome 8"/>
</dbReference>
<protein>
    <submittedName>
        <fullName evidence="2">Uncharacterized protein LOC135193390</fullName>
    </submittedName>
</protein>
<dbReference type="RefSeq" id="XP_064071732.1">
    <property type="nucleotide sequence ID" value="XM_064215662.1"/>
</dbReference>
<evidence type="ECO:0000313" key="2">
    <source>
        <dbReference type="RefSeq" id="XP_064071732.1"/>
    </source>
</evidence>
<organism evidence="1 2">
    <name type="scientific">Vanessa tameamea</name>
    <name type="common">Kamehameha butterfly</name>
    <dbReference type="NCBI Taxonomy" id="334116"/>
    <lineage>
        <taxon>Eukaryota</taxon>
        <taxon>Metazoa</taxon>
        <taxon>Ecdysozoa</taxon>
        <taxon>Arthropoda</taxon>
        <taxon>Hexapoda</taxon>
        <taxon>Insecta</taxon>
        <taxon>Pterygota</taxon>
        <taxon>Neoptera</taxon>
        <taxon>Endopterygota</taxon>
        <taxon>Lepidoptera</taxon>
        <taxon>Glossata</taxon>
        <taxon>Ditrysia</taxon>
        <taxon>Papilionoidea</taxon>
        <taxon>Nymphalidae</taxon>
        <taxon>Nymphalinae</taxon>
        <taxon>Vanessa</taxon>
    </lineage>
</organism>
<name>A0ABM4AKC3_VANTA</name>
<dbReference type="GeneID" id="135193390"/>
<keyword evidence="1" id="KW-1185">Reference proteome</keyword>
<evidence type="ECO:0000313" key="1">
    <source>
        <dbReference type="Proteomes" id="UP001652626"/>
    </source>
</evidence>
<reference evidence="2" key="1">
    <citation type="submission" date="2025-08" db="UniProtKB">
        <authorList>
            <consortium name="RefSeq"/>
        </authorList>
    </citation>
    <scope>IDENTIFICATION</scope>
    <source>
        <tissue evidence="2">Whole body</tissue>
    </source>
</reference>
<proteinExistence type="predicted"/>
<accession>A0ABM4AKC3</accession>
<gene>
    <name evidence="2" type="primary">LOC135193390</name>
</gene>